<dbReference type="AlphaFoldDB" id="A0A4C1UDK7"/>
<name>A0A4C1UDK7_EUMVA</name>
<accession>A0A4C1UDK7</accession>
<keyword evidence="2" id="KW-1185">Reference proteome</keyword>
<evidence type="ECO:0000313" key="2">
    <source>
        <dbReference type="Proteomes" id="UP000299102"/>
    </source>
</evidence>
<dbReference type="OrthoDB" id="7365651at2759"/>
<proteinExistence type="predicted"/>
<evidence type="ECO:0000313" key="1">
    <source>
        <dbReference type="EMBL" id="GBP24052.1"/>
    </source>
</evidence>
<comment type="caution">
    <text evidence="1">The sequence shown here is derived from an EMBL/GenBank/DDBJ whole genome shotgun (WGS) entry which is preliminary data.</text>
</comment>
<protein>
    <submittedName>
        <fullName evidence="1">Uncharacterized protein</fullName>
    </submittedName>
</protein>
<organism evidence="1 2">
    <name type="scientific">Eumeta variegata</name>
    <name type="common">Bagworm moth</name>
    <name type="synonym">Eumeta japonica</name>
    <dbReference type="NCBI Taxonomy" id="151549"/>
    <lineage>
        <taxon>Eukaryota</taxon>
        <taxon>Metazoa</taxon>
        <taxon>Ecdysozoa</taxon>
        <taxon>Arthropoda</taxon>
        <taxon>Hexapoda</taxon>
        <taxon>Insecta</taxon>
        <taxon>Pterygota</taxon>
        <taxon>Neoptera</taxon>
        <taxon>Endopterygota</taxon>
        <taxon>Lepidoptera</taxon>
        <taxon>Glossata</taxon>
        <taxon>Ditrysia</taxon>
        <taxon>Tineoidea</taxon>
        <taxon>Psychidae</taxon>
        <taxon>Oiketicinae</taxon>
        <taxon>Eumeta</taxon>
    </lineage>
</organism>
<dbReference type="Proteomes" id="UP000299102">
    <property type="component" value="Unassembled WGS sequence"/>
</dbReference>
<reference evidence="1 2" key="1">
    <citation type="journal article" date="2019" name="Commun. Biol.">
        <title>The bagworm genome reveals a unique fibroin gene that provides high tensile strength.</title>
        <authorList>
            <person name="Kono N."/>
            <person name="Nakamura H."/>
            <person name="Ohtoshi R."/>
            <person name="Tomita M."/>
            <person name="Numata K."/>
            <person name="Arakawa K."/>
        </authorList>
    </citation>
    <scope>NUCLEOTIDE SEQUENCE [LARGE SCALE GENOMIC DNA]</scope>
</reference>
<sequence>MISLRPLDQREFNFKSLKDKFESLRPAGVGGVQRSATHADMPHLGSIHERKAALEASSVNGWRARVCRFSPEKEDSKAIERAKNRINDRGMVNLAAARKWAGSTIISHSHRIESIFLPKRSLTGWGLLRSCGFPWAAATTYNSGGSHAHLSSDKAINKMCWSNRY</sequence>
<dbReference type="EMBL" id="BGZK01000156">
    <property type="protein sequence ID" value="GBP24052.1"/>
    <property type="molecule type" value="Genomic_DNA"/>
</dbReference>
<gene>
    <name evidence="1" type="ORF">EVAR_10153_1</name>
</gene>